<accession>A0AAN7SED6</accession>
<dbReference type="Proteomes" id="UP001333110">
    <property type="component" value="Unassembled WGS sequence"/>
</dbReference>
<keyword evidence="2" id="KW-1185">Reference proteome</keyword>
<dbReference type="AlphaFoldDB" id="A0AAN7SED6"/>
<evidence type="ECO:0000313" key="2">
    <source>
        <dbReference type="Proteomes" id="UP001333110"/>
    </source>
</evidence>
<dbReference type="EMBL" id="JAUNZN010000002">
    <property type="protein sequence ID" value="KAK4826876.1"/>
    <property type="molecule type" value="Genomic_DNA"/>
</dbReference>
<gene>
    <name evidence="1" type="ORF">QYF61_011995</name>
</gene>
<protein>
    <submittedName>
        <fullName evidence="1">Uncharacterized protein</fullName>
    </submittedName>
</protein>
<dbReference type="PANTHER" id="PTHR33332">
    <property type="entry name" value="REVERSE TRANSCRIPTASE DOMAIN-CONTAINING PROTEIN"/>
    <property type="match status" value="1"/>
</dbReference>
<proteinExistence type="predicted"/>
<sequence length="159" mass="18339">MFCLTSHLQNKEELILGCMRLRELADVIARLLSVNFERSEVTWEGKAIWGVSQGPEKENVTSVFKKVKNKVLENCRLVTLTSIPSKVMEQVILETISKHMKDKKVIGRSQHEFMKRKLCLTNWIALYDEMTGLVNDGRAPDVIYLNFRRNLLQCPIKSS</sequence>
<comment type="caution">
    <text evidence="1">The sequence shown here is derived from an EMBL/GenBank/DDBJ whole genome shotgun (WGS) entry which is preliminary data.</text>
</comment>
<organism evidence="1 2">
    <name type="scientific">Mycteria americana</name>
    <name type="common">Wood stork</name>
    <dbReference type="NCBI Taxonomy" id="33587"/>
    <lineage>
        <taxon>Eukaryota</taxon>
        <taxon>Metazoa</taxon>
        <taxon>Chordata</taxon>
        <taxon>Craniata</taxon>
        <taxon>Vertebrata</taxon>
        <taxon>Euteleostomi</taxon>
        <taxon>Archelosauria</taxon>
        <taxon>Archosauria</taxon>
        <taxon>Dinosauria</taxon>
        <taxon>Saurischia</taxon>
        <taxon>Theropoda</taxon>
        <taxon>Coelurosauria</taxon>
        <taxon>Aves</taxon>
        <taxon>Neognathae</taxon>
        <taxon>Neoaves</taxon>
        <taxon>Aequornithes</taxon>
        <taxon>Ciconiiformes</taxon>
        <taxon>Ciconiidae</taxon>
        <taxon>Mycteria</taxon>
    </lineage>
</organism>
<name>A0AAN7SED6_MYCAM</name>
<reference evidence="1 2" key="1">
    <citation type="journal article" date="2023" name="J. Hered.">
        <title>Chromosome-level genome of the wood stork (Mycteria americana) provides insight into avian chromosome evolution.</title>
        <authorList>
            <person name="Flamio R. Jr."/>
            <person name="Ramstad K.M."/>
        </authorList>
    </citation>
    <scope>NUCLEOTIDE SEQUENCE [LARGE SCALE GENOMIC DNA]</scope>
    <source>
        <strain evidence="1">JAX WOST 10</strain>
    </source>
</reference>
<evidence type="ECO:0000313" key="1">
    <source>
        <dbReference type="EMBL" id="KAK4826876.1"/>
    </source>
</evidence>